<dbReference type="GO" id="GO:0016788">
    <property type="term" value="F:hydrolase activity, acting on ester bonds"/>
    <property type="evidence" value="ECO:0007669"/>
    <property type="project" value="UniProtKB-ARBA"/>
</dbReference>
<gene>
    <name evidence="1" type="ORF">E4K66_15550</name>
</gene>
<keyword evidence="2" id="KW-1185">Reference proteome</keyword>
<keyword evidence="1" id="KW-0378">Hydrolase</keyword>
<dbReference type="OrthoDB" id="7203637at2"/>
<organism evidence="1 2">
    <name type="scientific">Bradyrhizobium frederickii</name>
    <dbReference type="NCBI Taxonomy" id="2560054"/>
    <lineage>
        <taxon>Bacteria</taxon>
        <taxon>Pseudomonadati</taxon>
        <taxon>Pseudomonadota</taxon>
        <taxon>Alphaproteobacteria</taxon>
        <taxon>Hyphomicrobiales</taxon>
        <taxon>Nitrobacteraceae</taxon>
        <taxon>Bradyrhizobium</taxon>
    </lineage>
</organism>
<dbReference type="RefSeq" id="WP_135169514.1">
    <property type="nucleotide sequence ID" value="NZ_SPQU01000006.1"/>
</dbReference>
<name>A0A4Y9L9Y8_9BRAD</name>
<proteinExistence type="predicted"/>
<dbReference type="AlphaFoldDB" id="A0A4Y9L9Y8"/>
<dbReference type="InterPro" id="IPR057572">
    <property type="entry name" value="NonGDSL"/>
</dbReference>
<sequence length="246" mass="27808">MSESLPAVDIPQDIIALKYPLRRFFDALRGEGPARIVAMGSSSTAGRADVVPYPARLEMYLRQHYAGPLPKLRIDVLNRGRGGEEAPTELDRFDADIFADRPAMVLWQVGTNAVFRKNEFNFQQVLDSIAEGVRRLGQHPMDVVLIDPQYVTAMLRDDKAELSEQMVSKIREIADAAKVNVFRRWALMRHWHVQNGVPFDQMLDPTDRPDMLHQSDWSTLQVSKALCQAITDAVPPGRWLIDQATS</sequence>
<accession>A0A4Y9L9Y8</accession>
<dbReference type="Pfam" id="PF25182">
    <property type="entry name" value="NonGDSL"/>
    <property type="match status" value="1"/>
</dbReference>
<reference evidence="1 2" key="1">
    <citation type="submission" date="2019-03" db="EMBL/GenBank/DDBJ databases">
        <title>Bradyrhizobium strains diversity isolated from Chamaecrista fasciculata.</title>
        <authorList>
            <person name="Urquiaga M.C.O."/>
            <person name="Hungria M."/>
            <person name="Delamuta J.R.M."/>
        </authorList>
    </citation>
    <scope>NUCLEOTIDE SEQUENCE [LARGE SCALE GENOMIC DNA]</scope>
    <source>
        <strain evidence="1 2">CNPSo 3424</strain>
    </source>
</reference>
<protein>
    <submittedName>
        <fullName evidence="1">SGNH/GDSL hydrolase family protein</fullName>
    </submittedName>
</protein>
<dbReference type="CDD" id="cd00229">
    <property type="entry name" value="SGNH_hydrolase"/>
    <property type="match status" value="1"/>
</dbReference>
<dbReference type="SUPFAM" id="SSF52266">
    <property type="entry name" value="SGNH hydrolase"/>
    <property type="match status" value="1"/>
</dbReference>
<evidence type="ECO:0000313" key="2">
    <source>
        <dbReference type="Proteomes" id="UP000298225"/>
    </source>
</evidence>
<dbReference type="Gene3D" id="3.40.50.1110">
    <property type="entry name" value="SGNH hydrolase"/>
    <property type="match status" value="1"/>
</dbReference>
<evidence type="ECO:0000313" key="1">
    <source>
        <dbReference type="EMBL" id="TFV38783.1"/>
    </source>
</evidence>
<dbReference type="EMBL" id="SPQU01000006">
    <property type="protein sequence ID" value="TFV38783.1"/>
    <property type="molecule type" value="Genomic_DNA"/>
</dbReference>
<dbReference type="Proteomes" id="UP000298225">
    <property type="component" value="Unassembled WGS sequence"/>
</dbReference>
<comment type="caution">
    <text evidence="1">The sequence shown here is derived from an EMBL/GenBank/DDBJ whole genome shotgun (WGS) entry which is preliminary data.</text>
</comment>
<dbReference type="InterPro" id="IPR036514">
    <property type="entry name" value="SGNH_hydro_sf"/>
</dbReference>